<comment type="similarity">
    <text evidence="2 7">Belongs to the acyl-CoA dehydrogenase family.</text>
</comment>
<dbReference type="InterPro" id="IPR046373">
    <property type="entry name" value="Acyl-CoA_Oxase/DH_mid-dom_sf"/>
</dbReference>
<feature type="domain" description="Acyl-CoA dehydrogenase/oxidase C-terminal" evidence="8">
    <location>
        <begin position="239"/>
        <end position="391"/>
    </location>
</feature>
<sequence>MSFVNPNPDLTDSYKKFINEHIIPIELDVLNHGFRKSLPKLQAMRNLAKEQGLFAPHLSKEEGGLGLNLFEFAFISEELGRSPIGHYVFNCQAPDIGNMELMHQFASDALKSTYLTPLQKGEIRSCFAMTEPENPGSNPVHLSTLAIRDGDHFVINGHKWFTSSADGAHFTIVMAVTDPHNPNPYQRASMILVPLDNQGFELVRNIPIMGDAGEDYMSHGEVKFNNCRVPIENLIGNEGEGFALAQERLGPGRIHHCMRWIGICERAFQMMCERAIYRELNPGKPLAGQQTIQNWIAESYASIKASRLMVLDTAMKIQELGAKSAKEDISTIKFYVSNVLMEVLDRAIQVHGALGISDDTVLSFWYRHERGARIYDGPDEVHKSVLARRILKNVGEQMKSH</sequence>
<evidence type="ECO:0000259" key="9">
    <source>
        <dbReference type="Pfam" id="PF02770"/>
    </source>
</evidence>
<comment type="subunit">
    <text evidence="3">Homodimer.</text>
</comment>
<dbReference type="GO" id="GO:0003995">
    <property type="term" value="F:acyl-CoA dehydrogenase activity"/>
    <property type="evidence" value="ECO:0007669"/>
    <property type="project" value="TreeGrafter"/>
</dbReference>
<evidence type="ECO:0000256" key="3">
    <source>
        <dbReference type="ARBA" id="ARBA00011738"/>
    </source>
</evidence>
<dbReference type="PANTHER" id="PTHR48083">
    <property type="entry name" value="MEDIUM-CHAIN SPECIFIC ACYL-COA DEHYDROGENASE, MITOCHONDRIAL-RELATED"/>
    <property type="match status" value="1"/>
</dbReference>
<evidence type="ECO:0000313" key="12">
    <source>
        <dbReference type="Proteomes" id="UP000186026"/>
    </source>
</evidence>
<dbReference type="Pfam" id="PF02771">
    <property type="entry name" value="Acyl-CoA_dh_N"/>
    <property type="match status" value="1"/>
</dbReference>
<evidence type="ECO:0000256" key="4">
    <source>
        <dbReference type="ARBA" id="ARBA00022630"/>
    </source>
</evidence>
<dbReference type="SUPFAM" id="SSF47203">
    <property type="entry name" value="Acyl-CoA dehydrogenase C-terminal domain-like"/>
    <property type="match status" value="1"/>
</dbReference>
<dbReference type="InterPro" id="IPR009100">
    <property type="entry name" value="AcylCoA_DH/oxidase_NM_dom_sf"/>
</dbReference>
<dbReference type="InterPro" id="IPR037069">
    <property type="entry name" value="AcylCoA_DH/ox_N_sf"/>
</dbReference>
<accession>A0A1N7LQQ5</accession>
<dbReference type="InterPro" id="IPR009075">
    <property type="entry name" value="AcylCo_DH/oxidase_C"/>
</dbReference>
<dbReference type="AlphaFoldDB" id="A0A1N7LQQ5"/>
<dbReference type="Gene3D" id="2.40.110.10">
    <property type="entry name" value="Butyryl-CoA Dehydrogenase, subunit A, domain 2"/>
    <property type="match status" value="1"/>
</dbReference>
<dbReference type="SUPFAM" id="SSF56645">
    <property type="entry name" value="Acyl-CoA dehydrogenase NM domain-like"/>
    <property type="match status" value="1"/>
</dbReference>
<gene>
    <name evidence="11" type="ORF">SAMN05421761_10440</name>
</gene>
<reference evidence="12" key="1">
    <citation type="submission" date="2017-01" db="EMBL/GenBank/DDBJ databases">
        <authorList>
            <person name="Varghese N."/>
            <person name="Submissions S."/>
        </authorList>
    </citation>
    <scope>NUCLEOTIDE SEQUENCE [LARGE SCALE GENOMIC DNA]</scope>
    <source>
        <strain evidence="12">DSM 46698</strain>
    </source>
</reference>
<protein>
    <submittedName>
        <fullName evidence="11">Acyl-CoA dehydrogenase</fullName>
    </submittedName>
</protein>
<evidence type="ECO:0000259" key="10">
    <source>
        <dbReference type="Pfam" id="PF02771"/>
    </source>
</evidence>
<feature type="domain" description="Acyl-CoA dehydrogenase/oxidase N-terminal" evidence="10">
    <location>
        <begin position="10"/>
        <end position="122"/>
    </location>
</feature>
<evidence type="ECO:0000256" key="7">
    <source>
        <dbReference type="RuleBase" id="RU362125"/>
    </source>
</evidence>
<dbReference type="STRING" id="529505.SAMN05421761_10440"/>
<evidence type="ECO:0000256" key="2">
    <source>
        <dbReference type="ARBA" id="ARBA00009347"/>
    </source>
</evidence>
<dbReference type="EMBL" id="FTOP01000004">
    <property type="protein sequence ID" value="SIS76112.1"/>
    <property type="molecule type" value="Genomic_DNA"/>
</dbReference>
<evidence type="ECO:0000313" key="11">
    <source>
        <dbReference type="EMBL" id="SIS76112.1"/>
    </source>
</evidence>
<feature type="domain" description="Acyl-CoA oxidase/dehydrogenase middle" evidence="9">
    <location>
        <begin position="126"/>
        <end position="227"/>
    </location>
</feature>
<name>A0A1N7LQQ5_9BACT</name>
<evidence type="ECO:0000256" key="5">
    <source>
        <dbReference type="ARBA" id="ARBA00022827"/>
    </source>
</evidence>
<evidence type="ECO:0000256" key="6">
    <source>
        <dbReference type="ARBA" id="ARBA00023002"/>
    </source>
</evidence>
<dbReference type="Gene3D" id="1.10.540.10">
    <property type="entry name" value="Acyl-CoA dehydrogenase/oxidase, N-terminal domain"/>
    <property type="match status" value="1"/>
</dbReference>
<keyword evidence="12" id="KW-1185">Reference proteome</keyword>
<dbReference type="InterPro" id="IPR036250">
    <property type="entry name" value="AcylCo_DH-like_C"/>
</dbReference>
<dbReference type="PANTHER" id="PTHR48083:SF13">
    <property type="entry name" value="ACYL-COA DEHYDROGENASE FAMILY MEMBER 11"/>
    <property type="match status" value="1"/>
</dbReference>
<evidence type="ECO:0000259" key="8">
    <source>
        <dbReference type="Pfam" id="PF00441"/>
    </source>
</evidence>
<comment type="cofactor">
    <cofactor evidence="1 7">
        <name>FAD</name>
        <dbReference type="ChEBI" id="CHEBI:57692"/>
    </cofactor>
</comment>
<keyword evidence="4 7" id="KW-0285">Flavoprotein</keyword>
<dbReference type="GO" id="GO:0033539">
    <property type="term" value="P:fatty acid beta-oxidation using acyl-CoA dehydrogenase"/>
    <property type="evidence" value="ECO:0007669"/>
    <property type="project" value="TreeGrafter"/>
</dbReference>
<dbReference type="RefSeq" id="WP_076499572.1">
    <property type="nucleotide sequence ID" value="NZ_FTOP01000004.1"/>
</dbReference>
<keyword evidence="5 7" id="KW-0274">FAD</keyword>
<organism evidence="11 12">
    <name type="scientific">Belliella pelovolcani</name>
    <dbReference type="NCBI Taxonomy" id="529505"/>
    <lineage>
        <taxon>Bacteria</taxon>
        <taxon>Pseudomonadati</taxon>
        <taxon>Bacteroidota</taxon>
        <taxon>Cytophagia</taxon>
        <taxon>Cytophagales</taxon>
        <taxon>Cyclobacteriaceae</taxon>
        <taxon>Belliella</taxon>
    </lineage>
</organism>
<dbReference type="InterPro" id="IPR013786">
    <property type="entry name" value="AcylCoA_DH/ox_N"/>
</dbReference>
<dbReference type="GO" id="GO:0005737">
    <property type="term" value="C:cytoplasm"/>
    <property type="evidence" value="ECO:0007669"/>
    <property type="project" value="TreeGrafter"/>
</dbReference>
<keyword evidence="6 7" id="KW-0560">Oxidoreductase</keyword>
<dbReference type="Pfam" id="PF02770">
    <property type="entry name" value="Acyl-CoA_dh_M"/>
    <property type="match status" value="1"/>
</dbReference>
<dbReference type="Gene3D" id="1.20.140.10">
    <property type="entry name" value="Butyryl-CoA Dehydrogenase, subunit A, domain 3"/>
    <property type="match status" value="1"/>
</dbReference>
<dbReference type="FunFam" id="2.40.110.10:FF:000002">
    <property type="entry name" value="Acyl-CoA dehydrogenase fadE12"/>
    <property type="match status" value="1"/>
</dbReference>
<dbReference type="OrthoDB" id="1489360at2"/>
<dbReference type="GO" id="GO:0050660">
    <property type="term" value="F:flavin adenine dinucleotide binding"/>
    <property type="evidence" value="ECO:0007669"/>
    <property type="project" value="InterPro"/>
</dbReference>
<dbReference type="InterPro" id="IPR050741">
    <property type="entry name" value="Acyl-CoA_dehydrogenase"/>
</dbReference>
<dbReference type="Proteomes" id="UP000186026">
    <property type="component" value="Unassembled WGS sequence"/>
</dbReference>
<dbReference type="InterPro" id="IPR006091">
    <property type="entry name" value="Acyl-CoA_Oxase/DH_mid-dom"/>
</dbReference>
<proteinExistence type="inferred from homology"/>
<dbReference type="Pfam" id="PF00441">
    <property type="entry name" value="Acyl-CoA_dh_1"/>
    <property type="match status" value="1"/>
</dbReference>
<evidence type="ECO:0000256" key="1">
    <source>
        <dbReference type="ARBA" id="ARBA00001974"/>
    </source>
</evidence>